<name>A0A5B0PIM0_PUCGR</name>
<evidence type="ECO:0008006" key="4">
    <source>
        <dbReference type="Google" id="ProtNLM"/>
    </source>
</evidence>
<protein>
    <recommendedName>
        <fullName evidence="4">Secreted protein</fullName>
    </recommendedName>
</protein>
<dbReference type="AlphaFoldDB" id="A0A5B0PIM0"/>
<proteinExistence type="predicted"/>
<evidence type="ECO:0000313" key="3">
    <source>
        <dbReference type="Proteomes" id="UP000324748"/>
    </source>
</evidence>
<evidence type="ECO:0000256" key="1">
    <source>
        <dbReference type="SAM" id="SignalP"/>
    </source>
</evidence>
<gene>
    <name evidence="2" type="ORF">PGT21_005175</name>
</gene>
<reference evidence="2 3" key="1">
    <citation type="submission" date="2019-05" db="EMBL/GenBank/DDBJ databases">
        <title>Emergence of the Ug99 lineage of the wheat stem rust pathogen through somatic hybridization.</title>
        <authorList>
            <person name="Li F."/>
            <person name="Upadhyaya N.M."/>
            <person name="Sperschneider J."/>
            <person name="Matny O."/>
            <person name="Nguyen-Phuc H."/>
            <person name="Mago R."/>
            <person name="Raley C."/>
            <person name="Miller M.E."/>
            <person name="Silverstein K.A.T."/>
            <person name="Henningsen E."/>
            <person name="Hirsch C.D."/>
            <person name="Visser B."/>
            <person name="Pretorius Z.A."/>
            <person name="Steffenson B.J."/>
            <person name="Schwessinger B."/>
            <person name="Dodds P.N."/>
            <person name="Figueroa M."/>
        </authorList>
    </citation>
    <scope>NUCLEOTIDE SEQUENCE [LARGE SCALE GENOMIC DNA]</scope>
    <source>
        <strain evidence="2">21-0</strain>
    </source>
</reference>
<dbReference type="Proteomes" id="UP000324748">
    <property type="component" value="Unassembled WGS sequence"/>
</dbReference>
<accession>A0A5B0PIM0</accession>
<evidence type="ECO:0000313" key="2">
    <source>
        <dbReference type="EMBL" id="KAA1101041.1"/>
    </source>
</evidence>
<feature type="chain" id="PRO_5022865807" description="Secreted protein" evidence="1">
    <location>
        <begin position="21"/>
        <end position="208"/>
    </location>
</feature>
<comment type="caution">
    <text evidence="2">The sequence shown here is derived from an EMBL/GenBank/DDBJ whole genome shotgun (WGS) entry which is preliminary data.</text>
</comment>
<dbReference type="EMBL" id="VSWC01000053">
    <property type="protein sequence ID" value="KAA1101041.1"/>
    <property type="molecule type" value="Genomic_DNA"/>
</dbReference>
<keyword evidence="3" id="KW-1185">Reference proteome</keyword>
<keyword evidence="1" id="KW-0732">Signal</keyword>
<dbReference type="OrthoDB" id="2506843at2759"/>
<organism evidence="2 3">
    <name type="scientific">Puccinia graminis f. sp. tritici</name>
    <dbReference type="NCBI Taxonomy" id="56615"/>
    <lineage>
        <taxon>Eukaryota</taxon>
        <taxon>Fungi</taxon>
        <taxon>Dikarya</taxon>
        <taxon>Basidiomycota</taxon>
        <taxon>Pucciniomycotina</taxon>
        <taxon>Pucciniomycetes</taxon>
        <taxon>Pucciniales</taxon>
        <taxon>Pucciniaceae</taxon>
        <taxon>Puccinia</taxon>
    </lineage>
</organism>
<sequence>MGLNLIILSVFVSRIILIAAASNYDPFKPNLIRSQYFQMGQTNVSFCHQINSGKGIPIIMPNSTQGTYGAVQPTTPLSLTPTKCSNFKCTKIPIFHPPVMSSCKTIVQTLLNNSTGTFIAPPNTWVIVSHGNCASIFQNNVGKQNYTVQSTWAQFGLESLRLLEQCLWPHPDSNGGHCTFDPYLDNKLLNLGLLLQSWSDEENIVESY</sequence>
<feature type="signal peptide" evidence="1">
    <location>
        <begin position="1"/>
        <end position="20"/>
    </location>
</feature>